<dbReference type="EMBL" id="CP117167">
    <property type="protein sequence ID" value="WCT11638.1"/>
    <property type="molecule type" value="Genomic_DNA"/>
</dbReference>
<dbReference type="InterPro" id="IPR013783">
    <property type="entry name" value="Ig-like_fold"/>
</dbReference>
<reference evidence="2 3" key="1">
    <citation type="submission" date="2023-02" db="EMBL/GenBank/DDBJ databases">
        <title>Genome sequence of Mucilaginibacter jinjuensis strain KACC 16571.</title>
        <authorList>
            <person name="Kim S."/>
            <person name="Heo J."/>
            <person name="Kwon S.-W."/>
        </authorList>
    </citation>
    <scope>NUCLEOTIDE SEQUENCE [LARGE SCALE GENOMIC DNA]</scope>
    <source>
        <strain evidence="2 3">KACC 16571</strain>
    </source>
</reference>
<evidence type="ECO:0000259" key="1">
    <source>
        <dbReference type="Pfam" id="PF05448"/>
    </source>
</evidence>
<keyword evidence="3" id="KW-1185">Reference proteome</keyword>
<dbReference type="InterPro" id="IPR008391">
    <property type="entry name" value="AXE1_dom"/>
</dbReference>
<proteinExistence type="predicted"/>
<accession>A0ABY7T5Z3</accession>
<sequence>MSFSDTFAFNRNVKAFEDEITFTAKPSRKDAIYDAKEKIAYDVDLKNNTGAEQSGKVGITVLSLKDEVLSQSSVDVKMSKGDTKSVTVKAPGQKSGFYKINITINVTDYDDTIRRMVGVDPKKIKSATPKPDNFDGFWQSTRDTLATVPMDAKVTLQPSMERDGISCYLVEMHSYQNVIIRGWLTIPKKHNPNHKLAVWYVLPGYGPKGTKPIYGTEDLAVFALNVRGVGNSRDKISPTEEAYVTVGIESRYKYIYRGVIMDCLRGIDYICSRKDMDTENILCSGASMGGYLSIAVSSLDKRVKLCSANNPVFCDYRSLVGSKEWPMKSFVKYTSQRHIAMDKVLNNLDYYDLKNFAPNLQCKTLIGIGLLDNLAPAYNEYVMLGNLKNQYKLFVYPNLAHEVPPEIYAYLSNWMMDEFALF</sequence>
<dbReference type="PANTHER" id="PTHR40111">
    <property type="entry name" value="CEPHALOSPORIN-C DEACETYLASE"/>
    <property type="match status" value="1"/>
</dbReference>
<dbReference type="RefSeq" id="WP_273629826.1">
    <property type="nucleotide sequence ID" value="NZ_CP117167.1"/>
</dbReference>
<name>A0ABY7T5Z3_9SPHI</name>
<dbReference type="SUPFAM" id="SSF53474">
    <property type="entry name" value="alpha/beta-Hydrolases"/>
    <property type="match status" value="1"/>
</dbReference>
<organism evidence="2 3">
    <name type="scientific">Mucilaginibacter jinjuensis</name>
    <dbReference type="NCBI Taxonomy" id="1176721"/>
    <lineage>
        <taxon>Bacteria</taxon>
        <taxon>Pseudomonadati</taxon>
        <taxon>Bacteroidota</taxon>
        <taxon>Sphingobacteriia</taxon>
        <taxon>Sphingobacteriales</taxon>
        <taxon>Sphingobacteriaceae</taxon>
        <taxon>Mucilaginibacter</taxon>
    </lineage>
</organism>
<gene>
    <name evidence="2" type="ORF">PQO05_23165</name>
</gene>
<dbReference type="Gene3D" id="2.60.40.10">
    <property type="entry name" value="Immunoglobulins"/>
    <property type="match status" value="1"/>
</dbReference>
<dbReference type="InterPro" id="IPR029058">
    <property type="entry name" value="AB_hydrolase_fold"/>
</dbReference>
<feature type="domain" description="Acetyl xylan esterase" evidence="1">
    <location>
        <begin position="122"/>
        <end position="406"/>
    </location>
</feature>
<dbReference type="PANTHER" id="PTHR40111:SF1">
    <property type="entry name" value="CEPHALOSPORIN-C DEACETYLASE"/>
    <property type="match status" value="1"/>
</dbReference>
<evidence type="ECO:0000313" key="2">
    <source>
        <dbReference type="EMBL" id="WCT11638.1"/>
    </source>
</evidence>
<protein>
    <submittedName>
        <fullName evidence="2">Acetylxylan esterase</fullName>
    </submittedName>
</protein>
<dbReference type="InterPro" id="IPR039069">
    <property type="entry name" value="CE7"/>
</dbReference>
<dbReference type="Gene3D" id="3.40.50.1820">
    <property type="entry name" value="alpha/beta hydrolase"/>
    <property type="match status" value="1"/>
</dbReference>
<dbReference type="Pfam" id="PF05448">
    <property type="entry name" value="AXE1"/>
    <property type="match status" value="1"/>
</dbReference>
<evidence type="ECO:0000313" key="3">
    <source>
        <dbReference type="Proteomes" id="UP001216139"/>
    </source>
</evidence>
<dbReference type="Proteomes" id="UP001216139">
    <property type="component" value="Chromosome"/>
</dbReference>